<protein>
    <submittedName>
        <fullName evidence="1">Uncharacterized protein</fullName>
    </submittedName>
</protein>
<dbReference type="STRING" id="391009.Tmel_1115"/>
<accession>A6LM19</accession>
<dbReference type="AlphaFoldDB" id="A6LM19"/>
<proteinExistence type="predicted"/>
<name>A6LM19_THEM4</name>
<evidence type="ECO:0000313" key="1">
    <source>
        <dbReference type="EMBL" id="ABR30970.1"/>
    </source>
</evidence>
<dbReference type="HOGENOM" id="CLU_3123711_0_0_0"/>
<dbReference type="EMBL" id="CP000716">
    <property type="protein sequence ID" value="ABR30970.1"/>
    <property type="molecule type" value="Genomic_DNA"/>
</dbReference>
<sequence>MVKAGKTGEEDISNSFLVLLFLTTLVFSNKTKASDSTHNQIPVIEQYVDG</sequence>
<reference evidence="1 2" key="1">
    <citation type="submission" date="2007-05" db="EMBL/GenBank/DDBJ databases">
        <title>Complete sequence of Thermosipho melanesiensis BI429.</title>
        <authorList>
            <consortium name="US DOE Joint Genome Institute"/>
            <person name="Copeland A."/>
            <person name="Lucas S."/>
            <person name="Lapidus A."/>
            <person name="Barry K."/>
            <person name="Glavina del Rio T."/>
            <person name="Dalin E."/>
            <person name="Tice H."/>
            <person name="Pitluck S."/>
            <person name="Chertkov O."/>
            <person name="Brettin T."/>
            <person name="Bruce D."/>
            <person name="Detter J.C."/>
            <person name="Han C."/>
            <person name="Schmutz J."/>
            <person name="Larimer F."/>
            <person name="Land M."/>
            <person name="Hauser L."/>
            <person name="Kyrpides N."/>
            <person name="Mikhailova N."/>
            <person name="Nelson K."/>
            <person name="Gogarten J.P."/>
            <person name="Noll K."/>
            <person name="Richardson P."/>
        </authorList>
    </citation>
    <scope>NUCLEOTIDE SEQUENCE [LARGE SCALE GENOMIC DNA]</scope>
    <source>
        <strain evidence="2">DSM 12029 / CIP 104789 / BI429</strain>
    </source>
</reference>
<organism evidence="1 2">
    <name type="scientific">Thermosipho melanesiensis (strain DSM 12029 / CIP 104789 / BI429)</name>
    <dbReference type="NCBI Taxonomy" id="391009"/>
    <lineage>
        <taxon>Bacteria</taxon>
        <taxon>Thermotogati</taxon>
        <taxon>Thermotogota</taxon>
        <taxon>Thermotogae</taxon>
        <taxon>Thermotogales</taxon>
        <taxon>Fervidobacteriaceae</taxon>
        <taxon>Thermosipho</taxon>
    </lineage>
</organism>
<reference evidence="1 2" key="2">
    <citation type="journal article" date="2009" name="Proc. Natl. Acad. Sci. U.S.A.">
        <title>On the chimeric nature, thermophilic origin, and phylogenetic placement of the Thermotogales.</title>
        <authorList>
            <person name="Zhaxybayeva O."/>
            <person name="Swithers K.S."/>
            <person name="Lapierre P."/>
            <person name="Fournier G.P."/>
            <person name="Bickhart D.M."/>
            <person name="DeBoy R.T."/>
            <person name="Nelson K.E."/>
            <person name="Nesbo C.L."/>
            <person name="Doolittle W.F."/>
            <person name="Gogarten J.P."/>
            <person name="Noll K.M."/>
        </authorList>
    </citation>
    <scope>NUCLEOTIDE SEQUENCE [LARGE SCALE GENOMIC DNA]</scope>
    <source>
        <strain evidence="2">DSM 12029 / CIP 104789 / BI429</strain>
    </source>
</reference>
<dbReference type="Proteomes" id="UP000001110">
    <property type="component" value="Chromosome"/>
</dbReference>
<dbReference type="KEGG" id="tme:Tmel_1115"/>
<gene>
    <name evidence="1" type="ordered locus">Tmel_1115</name>
</gene>
<evidence type="ECO:0000313" key="2">
    <source>
        <dbReference type="Proteomes" id="UP000001110"/>
    </source>
</evidence>